<dbReference type="InterPro" id="IPR050231">
    <property type="entry name" value="Iron_ascorbate_oxido_reductase"/>
</dbReference>
<keyword evidence="6 10" id="KW-0408">Iron</keyword>
<evidence type="ECO:0000256" key="6">
    <source>
        <dbReference type="ARBA" id="ARBA00023004"/>
    </source>
</evidence>
<dbReference type="GO" id="GO:0016707">
    <property type="term" value="F:gibberellin 3-beta-dioxygenase activity"/>
    <property type="evidence" value="ECO:0007669"/>
    <property type="project" value="UniProtKB-EC"/>
</dbReference>
<comment type="similarity">
    <text evidence="8">Belongs to the iron/ascorbate-dependent oxidoreductase family. GA3OX subfamily.</text>
</comment>
<dbReference type="SUPFAM" id="SSF51197">
    <property type="entry name" value="Clavaminate synthase-like"/>
    <property type="match status" value="1"/>
</dbReference>
<keyword evidence="5 10" id="KW-0560">Oxidoreductase</keyword>
<comment type="pathway">
    <text evidence="2">Hormone biosynthesis.</text>
</comment>
<keyword evidence="3 10" id="KW-0479">Metal-binding</keyword>
<comment type="caution">
    <text evidence="12">The sequence shown here is derived from an EMBL/GenBank/DDBJ whole genome shotgun (WGS) entry which is preliminary data.</text>
</comment>
<dbReference type="Pfam" id="PF03171">
    <property type="entry name" value="2OG-FeII_Oxy"/>
    <property type="match status" value="1"/>
</dbReference>
<evidence type="ECO:0000256" key="4">
    <source>
        <dbReference type="ARBA" id="ARBA00022964"/>
    </source>
</evidence>
<dbReference type="Pfam" id="PF14226">
    <property type="entry name" value="DIOX_N"/>
    <property type="match status" value="1"/>
</dbReference>
<dbReference type="PRINTS" id="PR00682">
    <property type="entry name" value="IPNSYNTHASE"/>
</dbReference>
<protein>
    <recommendedName>
        <fullName evidence="9">gibberellin 3beta-dioxygenase</fullName>
        <ecNumber evidence="9">1.14.11.15</ecNumber>
    </recommendedName>
</protein>
<dbReference type="InterPro" id="IPR027443">
    <property type="entry name" value="IPNS-like_sf"/>
</dbReference>
<keyword evidence="4" id="KW-0223">Dioxygenase</keyword>
<dbReference type="Proteomes" id="UP001359559">
    <property type="component" value="Unassembled WGS sequence"/>
</dbReference>
<evidence type="ECO:0000259" key="11">
    <source>
        <dbReference type="PROSITE" id="PS51471"/>
    </source>
</evidence>
<proteinExistence type="inferred from homology"/>
<dbReference type="GO" id="GO:0009686">
    <property type="term" value="P:gibberellin biosynthetic process"/>
    <property type="evidence" value="ECO:0007669"/>
    <property type="project" value="UniProtKB-ARBA"/>
</dbReference>
<sequence length="344" mass="38855">MMNSITNSYKNTPNSLVHRVPLDFNSLVSVPDSHEWVAESVPVIDLCDPNAKTLIGEACEKWGAFQVTNHGVSMELLNRVELETIRFFSLPANRKLCALRSPEGITGYGVPRTSTYYPKLLWSECFTMMGSPTHHAAQLWPDQPHRQTTFCNLMEECQKEMKALTERVMELMLESLGLTVDDLKWFKPKTGSNKTQALLALNSYPICPEPERAMGLGPHRDTSMLTVLYQSSCRGLQVFQDEMGWIPVQPVPGAIVINIGDLMHILSNGRFNNVLHRAMVNKTRHRVSFAYIYGPPSDELISPLPKLTNDNNPPLYSPVNWKDYIYSKQVHGNNALHALHLTNH</sequence>
<name>A0AAN9I636_CLITE</name>
<evidence type="ECO:0000256" key="5">
    <source>
        <dbReference type="ARBA" id="ARBA00023002"/>
    </source>
</evidence>
<feature type="domain" description="Fe2OG dioxygenase" evidence="11">
    <location>
        <begin position="194"/>
        <end position="295"/>
    </location>
</feature>
<evidence type="ECO:0000256" key="2">
    <source>
        <dbReference type="ARBA" id="ARBA00004972"/>
    </source>
</evidence>
<keyword evidence="13" id="KW-1185">Reference proteome</keyword>
<dbReference type="EC" id="1.14.11.15" evidence="9"/>
<dbReference type="InterPro" id="IPR026992">
    <property type="entry name" value="DIOX_N"/>
</dbReference>
<reference evidence="12 13" key="1">
    <citation type="submission" date="2024-01" db="EMBL/GenBank/DDBJ databases">
        <title>The genomes of 5 underutilized Papilionoideae crops provide insights into root nodulation and disease resistance.</title>
        <authorList>
            <person name="Yuan L."/>
        </authorList>
    </citation>
    <scope>NUCLEOTIDE SEQUENCE [LARGE SCALE GENOMIC DNA]</scope>
    <source>
        <strain evidence="12">LY-2023</strain>
        <tissue evidence="12">Leaf</tissue>
    </source>
</reference>
<evidence type="ECO:0000256" key="9">
    <source>
        <dbReference type="ARBA" id="ARBA00066695"/>
    </source>
</evidence>
<dbReference type="Gene3D" id="2.60.120.330">
    <property type="entry name" value="B-lactam Antibiotic, Isopenicillin N Synthase, Chain"/>
    <property type="match status" value="1"/>
</dbReference>
<dbReference type="PANTHER" id="PTHR47990">
    <property type="entry name" value="2-OXOGLUTARATE (2OG) AND FE(II)-DEPENDENT OXYGENASE SUPERFAMILY PROTEIN-RELATED"/>
    <property type="match status" value="1"/>
</dbReference>
<comment type="pathway">
    <text evidence="7">Plant hormone biosynthesis; gibberellin biosynthesis.</text>
</comment>
<organism evidence="12 13">
    <name type="scientific">Clitoria ternatea</name>
    <name type="common">Butterfly pea</name>
    <dbReference type="NCBI Taxonomy" id="43366"/>
    <lineage>
        <taxon>Eukaryota</taxon>
        <taxon>Viridiplantae</taxon>
        <taxon>Streptophyta</taxon>
        <taxon>Embryophyta</taxon>
        <taxon>Tracheophyta</taxon>
        <taxon>Spermatophyta</taxon>
        <taxon>Magnoliopsida</taxon>
        <taxon>eudicotyledons</taxon>
        <taxon>Gunneridae</taxon>
        <taxon>Pentapetalae</taxon>
        <taxon>rosids</taxon>
        <taxon>fabids</taxon>
        <taxon>Fabales</taxon>
        <taxon>Fabaceae</taxon>
        <taxon>Papilionoideae</taxon>
        <taxon>50 kb inversion clade</taxon>
        <taxon>NPAAA clade</taxon>
        <taxon>indigoferoid/millettioid clade</taxon>
        <taxon>Phaseoleae</taxon>
        <taxon>Clitoria</taxon>
    </lineage>
</organism>
<evidence type="ECO:0000256" key="8">
    <source>
        <dbReference type="ARBA" id="ARBA00061560"/>
    </source>
</evidence>
<evidence type="ECO:0000256" key="7">
    <source>
        <dbReference type="ARBA" id="ARBA00037909"/>
    </source>
</evidence>
<evidence type="ECO:0000313" key="12">
    <source>
        <dbReference type="EMBL" id="KAK7265000.1"/>
    </source>
</evidence>
<dbReference type="AlphaFoldDB" id="A0AAN9I636"/>
<dbReference type="FunFam" id="2.60.120.330:FF:000013">
    <property type="entry name" value="Gibberellin 3-beta-dioxygenase 1"/>
    <property type="match status" value="1"/>
</dbReference>
<dbReference type="InterPro" id="IPR044861">
    <property type="entry name" value="IPNS-like_FE2OG_OXY"/>
</dbReference>
<accession>A0AAN9I636</accession>
<gene>
    <name evidence="12" type="ORF">RJT34_32616</name>
</gene>
<evidence type="ECO:0000256" key="1">
    <source>
        <dbReference type="ARBA" id="ARBA00001961"/>
    </source>
</evidence>
<evidence type="ECO:0000313" key="13">
    <source>
        <dbReference type="Proteomes" id="UP001359559"/>
    </source>
</evidence>
<evidence type="ECO:0000256" key="10">
    <source>
        <dbReference type="RuleBase" id="RU003682"/>
    </source>
</evidence>
<evidence type="ECO:0000256" key="3">
    <source>
        <dbReference type="ARBA" id="ARBA00022723"/>
    </source>
</evidence>
<dbReference type="InterPro" id="IPR005123">
    <property type="entry name" value="Oxoglu/Fe-dep_dioxygenase_dom"/>
</dbReference>
<dbReference type="PROSITE" id="PS51471">
    <property type="entry name" value="FE2OG_OXY"/>
    <property type="match status" value="1"/>
</dbReference>
<dbReference type="GO" id="GO:0046872">
    <property type="term" value="F:metal ion binding"/>
    <property type="evidence" value="ECO:0007669"/>
    <property type="project" value="UniProtKB-KW"/>
</dbReference>
<comment type="cofactor">
    <cofactor evidence="1">
        <name>L-ascorbate</name>
        <dbReference type="ChEBI" id="CHEBI:38290"/>
    </cofactor>
</comment>
<dbReference type="EMBL" id="JAYKXN010000008">
    <property type="protein sequence ID" value="KAK7265000.1"/>
    <property type="molecule type" value="Genomic_DNA"/>
</dbReference>